<dbReference type="Gene3D" id="1.10.20.110">
    <property type="match status" value="1"/>
</dbReference>
<dbReference type="AlphaFoldDB" id="A0A1J0A403"/>
<evidence type="ECO:0000259" key="3">
    <source>
        <dbReference type="Pfam" id="PF00155"/>
    </source>
</evidence>
<comment type="cofactor">
    <cofactor evidence="2">
        <name>pyridoxal 5'-phosphate</name>
        <dbReference type="ChEBI" id="CHEBI:597326"/>
    </cofactor>
</comment>
<dbReference type="OrthoDB" id="9804407at2"/>
<evidence type="ECO:0000313" key="4">
    <source>
        <dbReference type="EMBL" id="APB30654.1"/>
    </source>
</evidence>
<comment type="similarity">
    <text evidence="2">Belongs to the class-I pyridoxal-phosphate-dependent aminotransferase family.</text>
</comment>
<dbReference type="STRING" id="519472.BHY08_01720"/>
<dbReference type="PANTHER" id="PTHR43795:SF2">
    <property type="entry name" value="BIFUNCTIONAL ASPARTATE AMINOTRANSFERASE AND GLUTAMATE_ASPARTATE-PREPHENATE AMINOTRANSFERASE"/>
    <property type="match status" value="1"/>
</dbReference>
<dbReference type="InterPro" id="IPR004839">
    <property type="entry name" value="Aminotransferase_I/II_large"/>
</dbReference>
<dbReference type="InterPro" id="IPR022518">
    <property type="entry name" value="Aspartate_4-decarboxylase"/>
</dbReference>
<dbReference type="CDD" id="cd00609">
    <property type="entry name" value="AAT_like"/>
    <property type="match status" value="1"/>
</dbReference>
<dbReference type="GO" id="GO:0006520">
    <property type="term" value="P:amino acid metabolic process"/>
    <property type="evidence" value="ECO:0007669"/>
    <property type="project" value="TreeGrafter"/>
</dbReference>
<accession>A0A1J0A403</accession>
<dbReference type="InterPro" id="IPR015421">
    <property type="entry name" value="PyrdxlP-dep_Trfase_major"/>
</dbReference>
<keyword evidence="1" id="KW-0663">Pyridoxal phosphate</keyword>
<proteinExistence type="inferred from homology"/>
<dbReference type="PROSITE" id="PS00105">
    <property type="entry name" value="AA_TRANSFER_CLASS_1"/>
    <property type="match status" value="1"/>
</dbReference>
<dbReference type="Proteomes" id="UP000191200">
    <property type="component" value="Chromosome"/>
</dbReference>
<dbReference type="PANTHER" id="PTHR43795">
    <property type="entry name" value="BIFUNCTIONAL ASPARTATE AMINOTRANSFERASE AND GLUTAMATE/ASPARTATE-PREPHENATE AMINOTRANSFERASE-RELATED"/>
    <property type="match status" value="1"/>
</dbReference>
<evidence type="ECO:0000256" key="1">
    <source>
        <dbReference type="ARBA" id="ARBA00022898"/>
    </source>
</evidence>
<organism evidence="4 5">
    <name type="scientific">Vagococcus teuberi</name>
    <dbReference type="NCBI Taxonomy" id="519472"/>
    <lineage>
        <taxon>Bacteria</taxon>
        <taxon>Bacillati</taxon>
        <taxon>Bacillota</taxon>
        <taxon>Bacilli</taxon>
        <taxon>Lactobacillales</taxon>
        <taxon>Enterococcaceae</taxon>
        <taxon>Vagococcus</taxon>
    </lineage>
</organism>
<dbReference type="InterPro" id="IPR015422">
    <property type="entry name" value="PyrdxlP-dep_Trfase_small"/>
</dbReference>
<keyword evidence="2" id="KW-0808">Transferase</keyword>
<dbReference type="GO" id="GO:0008483">
    <property type="term" value="F:transaminase activity"/>
    <property type="evidence" value="ECO:0007669"/>
    <property type="project" value="UniProtKB-KW"/>
</dbReference>
<dbReference type="SUPFAM" id="SSF53383">
    <property type="entry name" value="PLP-dependent transferases"/>
    <property type="match status" value="1"/>
</dbReference>
<dbReference type="KEGG" id="vte:BHY08_01720"/>
<keyword evidence="5" id="KW-1185">Reference proteome</keyword>
<dbReference type="Gene3D" id="3.40.640.10">
    <property type="entry name" value="Type I PLP-dependent aspartate aminotransferase-like (Major domain)"/>
    <property type="match status" value="1"/>
</dbReference>
<dbReference type="NCBIfam" id="TIGR03801">
    <property type="entry name" value="asp_4_decarbox"/>
    <property type="match status" value="1"/>
</dbReference>
<dbReference type="RefSeq" id="WP_071456222.1">
    <property type="nucleotide sequence ID" value="NZ_CP017267.1"/>
</dbReference>
<dbReference type="Pfam" id="PF00155">
    <property type="entry name" value="Aminotran_1_2"/>
    <property type="match status" value="1"/>
</dbReference>
<protein>
    <recommendedName>
        <fullName evidence="2">Aminotransferase</fullName>
        <ecNumber evidence="2">2.6.1.-</ecNumber>
    </recommendedName>
</protein>
<keyword evidence="2" id="KW-0032">Aminotransferase</keyword>
<gene>
    <name evidence="4" type="ORF">BHY08_01720</name>
</gene>
<sequence>MLEDLSSFELNLLLEKKIQTERKSLNAGRGNPNWTAPIPREAFILLSQFALMETTDMHHSLIRGMMEEDLTRYKRFQMFLEKNSGRGSFFLQQVLTDGVVYFGMNQHEWLDKMLDYTIGDNYPNPVRCLDACESPIKNYLKYELFSGSDTSFDIFTVEGGTAGICYLFDTLVNNFILKKGDKIALLVPSFAPYLEIPELPQYNFNVLKINAEQSICDGNLIYQYPTHEIDKLKDKDVKAVFIVNPSNPTANSMSQSTIHQIKEIVETDNPNLMILTDDVYGTFVSDFNSLFVELPYNSACIYSYSKYFGATGWRVGTVAVAQDNIFDKLISDLPLEQELQLKLRYQSLNQKGDSIRFIDRMVADSRDIALNHAAGLSSVQQVMMTLFSLYSLLDTKDDYKTSVMNLCHEREERLFHSLGIKEEVEPLNTAYYFEFNFKDWVESRYGLDFSRYLQSEWTITKVLTRLAEKEKLLLLKTDDFGSDEWSVRISLANLKTESYEEVGKRIIRLSEEIKKEWEKNKKVGV</sequence>
<dbReference type="EMBL" id="CP017267">
    <property type="protein sequence ID" value="APB30654.1"/>
    <property type="molecule type" value="Genomic_DNA"/>
</dbReference>
<evidence type="ECO:0000313" key="5">
    <source>
        <dbReference type="Proteomes" id="UP000191200"/>
    </source>
</evidence>
<dbReference type="InterPro" id="IPR050478">
    <property type="entry name" value="Ethylene_sulfur-biosynth"/>
</dbReference>
<dbReference type="NCBIfam" id="NF006755">
    <property type="entry name" value="PRK09275.1"/>
    <property type="match status" value="1"/>
</dbReference>
<evidence type="ECO:0000256" key="2">
    <source>
        <dbReference type="RuleBase" id="RU000481"/>
    </source>
</evidence>
<dbReference type="Gene3D" id="3.90.1150.10">
    <property type="entry name" value="Aspartate Aminotransferase, domain 1"/>
    <property type="match status" value="1"/>
</dbReference>
<dbReference type="GO" id="GO:0030170">
    <property type="term" value="F:pyridoxal phosphate binding"/>
    <property type="evidence" value="ECO:0007669"/>
    <property type="project" value="InterPro"/>
</dbReference>
<reference evidence="4 5" key="1">
    <citation type="submission" date="2016-09" db="EMBL/GenBank/DDBJ databases">
        <title>Vagococcus teuberi sp. nov., isolated from the Malian artisanal sour milk fene.</title>
        <authorList>
            <person name="Wullschleger S."/>
            <person name="Seifert C."/>
            <person name="Baumgartner S."/>
            <person name="Lacroix C."/>
            <person name="Bonfoh B."/>
            <person name="Stevens M.J."/>
            <person name="Meile L."/>
        </authorList>
    </citation>
    <scope>NUCLEOTIDE SEQUENCE [LARGE SCALE GENOMIC DNA]</scope>
    <source>
        <strain evidence="4 5">DSM 21459</strain>
    </source>
</reference>
<dbReference type="EC" id="2.6.1.-" evidence="2"/>
<feature type="domain" description="Aminotransferase class I/classII large" evidence="3">
    <location>
        <begin position="175"/>
        <end position="505"/>
    </location>
</feature>
<dbReference type="InterPro" id="IPR015424">
    <property type="entry name" value="PyrdxlP-dep_Trfase"/>
</dbReference>
<name>A0A1J0A403_9ENTE</name>
<dbReference type="InterPro" id="IPR004838">
    <property type="entry name" value="NHTrfase_class1_PyrdxlP-BS"/>
</dbReference>